<dbReference type="InterPro" id="IPR056253">
    <property type="entry name" value="At2g29880-like_C"/>
</dbReference>
<evidence type="ECO:0000313" key="3">
    <source>
        <dbReference type="Proteomes" id="UP001281410"/>
    </source>
</evidence>
<evidence type="ECO:0000259" key="1">
    <source>
        <dbReference type="Pfam" id="PF24769"/>
    </source>
</evidence>
<keyword evidence="3" id="KW-1185">Reference proteome</keyword>
<protein>
    <recommendedName>
        <fullName evidence="1">At2g29880-like C-terminal domain-containing protein</fullName>
    </recommendedName>
</protein>
<accession>A0AAD9ZJQ1</accession>
<dbReference type="EMBL" id="JANJYJ010000010">
    <property type="protein sequence ID" value="KAK3183266.1"/>
    <property type="molecule type" value="Genomic_DNA"/>
</dbReference>
<name>A0AAD9ZJQ1_9ROSI</name>
<feature type="domain" description="At2g29880-like C-terminal" evidence="1">
    <location>
        <begin position="59"/>
        <end position="97"/>
    </location>
</feature>
<gene>
    <name evidence="2" type="ORF">Dsin_030552</name>
</gene>
<comment type="caution">
    <text evidence="2">The sequence shown here is derived from an EMBL/GenBank/DDBJ whole genome shotgun (WGS) entry which is preliminary data.</text>
</comment>
<reference evidence="2" key="1">
    <citation type="journal article" date="2023" name="Plant J.">
        <title>Genome sequences and population genomics provide insights into the demographic history, inbreeding, and mutation load of two 'living fossil' tree species of Dipteronia.</title>
        <authorList>
            <person name="Feng Y."/>
            <person name="Comes H.P."/>
            <person name="Chen J."/>
            <person name="Zhu S."/>
            <person name="Lu R."/>
            <person name="Zhang X."/>
            <person name="Li P."/>
            <person name="Qiu J."/>
            <person name="Olsen K.M."/>
            <person name="Qiu Y."/>
        </authorList>
    </citation>
    <scope>NUCLEOTIDE SEQUENCE</scope>
    <source>
        <strain evidence="2">NBL</strain>
    </source>
</reference>
<organism evidence="2 3">
    <name type="scientific">Dipteronia sinensis</name>
    <dbReference type="NCBI Taxonomy" id="43782"/>
    <lineage>
        <taxon>Eukaryota</taxon>
        <taxon>Viridiplantae</taxon>
        <taxon>Streptophyta</taxon>
        <taxon>Embryophyta</taxon>
        <taxon>Tracheophyta</taxon>
        <taxon>Spermatophyta</taxon>
        <taxon>Magnoliopsida</taxon>
        <taxon>eudicotyledons</taxon>
        <taxon>Gunneridae</taxon>
        <taxon>Pentapetalae</taxon>
        <taxon>rosids</taxon>
        <taxon>malvids</taxon>
        <taxon>Sapindales</taxon>
        <taxon>Sapindaceae</taxon>
        <taxon>Hippocastanoideae</taxon>
        <taxon>Acereae</taxon>
        <taxon>Dipteronia</taxon>
    </lineage>
</organism>
<evidence type="ECO:0000313" key="2">
    <source>
        <dbReference type="EMBL" id="KAK3183266.1"/>
    </source>
</evidence>
<dbReference type="Proteomes" id="UP001281410">
    <property type="component" value="Unassembled WGS sequence"/>
</dbReference>
<sequence>MSSEVLTSIRKWNRTEYDGKSNSFETNNTQPDVIAKLTHSIDKLNHTINSIAIREHSSWDLIKAIPKLDNCPHFKSLKLLNTRAKKIEFLKMTPKKRF</sequence>
<dbReference type="AlphaFoldDB" id="A0AAD9ZJQ1"/>
<dbReference type="Pfam" id="PF24769">
    <property type="entry name" value="At2g29880_C"/>
    <property type="match status" value="1"/>
</dbReference>
<proteinExistence type="predicted"/>